<name>A0A557NWT4_9VIBR</name>
<dbReference type="PANTHER" id="PTHR43708">
    <property type="entry name" value="CONSERVED EXPRESSED OXIDOREDUCTASE (EUROFUNG)"/>
    <property type="match status" value="1"/>
</dbReference>
<evidence type="ECO:0000313" key="3">
    <source>
        <dbReference type="EMBL" id="TVO32872.1"/>
    </source>
</evidence>
<organism evidence="3 4">
    <name type="scientific">Vibrio algivorus</name>
    <dbReference type="NCBI Taxonomy" id="1667024"/>
    <lineage>
        <taxon>Bacteria</taxon>
        <taxon>Pseudomonadati</taxon>
        <taxon>Pseudomonadota</taxon>
        <taxon>Gammaproteobacteria</taxon>
        <taxon>Vibrionales</taxon>
        <taxon>Vibrionaceae</taxon>
        <taxon>Vibrio</taxon>
    </lineage>
</organism>
<reference evidence="3 4" key="1">
    <citation type="submission" date="2019-07" db="EMBL/GenBank/DDBJ databases">
        <title>The draft genome sequence of Vibrio algivorus M1486.</title>
        <authorList>
            <person name="Meng X."/>
        </authorList>
    </citation>
    <scope>NUCLEOTIDE SEQUENCE [LARGE SCALE GENOMIC DNA]</scope>
    <source>
        <strain evidence="3 4">M1486</strain>
    </source>
</reference>
<comment type="caution">
    <text evidence="3">The sequence shown here is derived from an EMBL/GenBank/DDBJ whole genome shotgun (WGS) entry which is preliminary data.</text>
</comment>
<dbReference type="InterPro" id="IPR000683">
    <property type="entry name" value="Gfo/Idh/MocA-like_OxRdtase_N"/>
</dbReference>
<dbReference type="RefSeq" id="WP_144389089.1">
    <property type="nucleotide sequence ID" value="NZ_CANNCB010000058.1"/>
</dbReference>
<dbReference type="Gene3D" id="3.40.50.720">
    <property type="entry name" value="NAD(P)-binding Rossmann-like Domain"/>
    <property type="match status" value="1"/>
</dbReference>
<dbReference type="Pfam" id="PF02894">
    <property type="entry name" value="GFO_IDH_MocA_C"/>
    <property type="match status" value="1"/>
</dbReference>
<evidence type="ECO:0000259" key="1">
    <source>
        <dbReference type="Pfam" id="PF01408"/>
    </source>
</evidence>
<sequence length="350" mass="40489">MKLGFIGYGKSTNRYHMPFVEASGQFDIVGFYTRGSKSFEMPYQAKAEPQRFDDIEQLLKSDVEAISVTTPPSTHYQFAKQCILAGKHVIVEKPFCNTLAEAKELYKLAEQHKVKITPYQNRRYDSDFLTIKKILQRQDLGKVMEIESNHTHYRPDGADNQGDKYAGSVYGHAVHFIDQVVSLYGEPDSIIYDVCNQKNFYIGEGLTYSDTVPEDYYDIKLIYGNLRIRVRHSQLIVKHPPRWIINGTEATVEKYDIDQQERDLKQGIFLDSPTFGHDTPEGLCKIHFKDRIEEVPADYQHYTQFYNDFKDWVEGKRPNPPVEKNEALVVMHVLETIANKAEYVPLNLQD</sequence>
<dbReference type="SUPFAM" id="SSF55347">
    <property type="entry name" value="Glyceraldehyde-3-phosphate dehydrogenase-like, C-terminal domain"/>
    <property type="match status" value="1"/>
</dbReference>
<dbReference type="InterPro" id="IPR004104">
    <property type="entry name" value="Gfo/Idh/MocA-like_OxRdtase_C"/>
</dbReference>
<dbReference type="Proteomes" id="UP000319828">
    <property type="component" value="Unassembled WGS sequence"/>
</dbReference>
<evidence type="ECO:0000313" key="4">
    <source>
        <dbReference type="Proteomes" id="UP000319828"/>
    </source>
</evidence>
<dbReference type="SUPFAM" id="SSF51735">
    <property type="entry name" value="NAD(P)-binding Rossmann-fold domains"/>
    <property type="match status" value="1"/>
</dbReference>
<evidence type="ECO:0008006" key="5">
    <source>
        <dbReference type="Google" id="ProtNLM"/>
    </source>
</evidence>
<evidence type="ECO:0000259" key="2">
    <source>
        <dbReference type="Pfam" id="PF02894"/>
    </source>
</evidence>
<feature type="domain" description="Gfo/Idh/MocA-like oxidoreductase C-terminal" evidence="2">
    <location>
        <begin position="132"/>
        <end position="341"/>
    </location>
</feature>
<dbReference type="GO" id="GO:0000166">
    <property type="term" value="F:nucleotide binding"/>
    <property type="evidence" value="ECO:0007669"/>
    <property type="project" value="InterPro"/>
</dbReference>
<dbReference type="Pfam" id="PF01408">
    <property type="entry name" value="GFO_IDH_MocA"/>
    <property type="match status" value="1"/>
</dbReference>
<dbReference type="OrthoDB" id="9774191at2"/>
<proteinExistence type="predicted"/>
<dbReference type="InterPro" id="IPR051317">
    <property type="entry name" value="Gfo/Idh/MocA_oxidoreduct"/>
</dbReference>
<protein>
    <recommendedName>
        <fullName evidence="5">Oxidoreductase</fullName>
    </recommendedName>
</protein>
<feature type="domain" description="Gfo/Idh/MocA-like oxidoreductase N-terminal" evidence="1">
    <location>
        <begin position="2"/>
        <end position="117"/>
    </location>
</feature>
<dbReference type="AlphaFoldDB" id="A0A557NWT4"/>
<dbReference type="PANTHER" id="PTHR43708:SF7">
    <property type="entry name" value="OXIDOREDUCTASE"/>
    <property type="match status" value="1"/>
</dbReference>
<dbReference type="EMBL" id="VMKJ01000052">
    <property type="protein sequence ID" value="TVO32872.1"/>
    <property type="molecule type" value="Genomic_DNA"/>
</dbReference>
<accession>A0A557NWT4</accession>
<dbReference type="InterPro" id="IPR036291">
    <property type="entry name" value="NAD(P)-bd_dom_sf"/>
</dbReference>
<gene>
    <name evidence="3" type="ORF">FOF44_16585</name>
</gene>
<dbReference type="Gene3D" id="3.30.360.10">
    <property type="entry name" value="Dihydrodipicolinate Reductase, domain 2"/>
    <property type="match status" value="1"/>
</dbReference>